<feature type="compositionally biased region" description="Acidic residues" evidence="1">
    <location>
        <begin position="49"/>
        <end position="80"/>
    </location>
</feature>
<evidence type="ECO:0000313" key="3">
    <source>
        <dbReference type="Proteomes" id="UP000796761"/>
    </source>
</evidence>
<keyword evidence="3" id="KW-1185">Reference proteome</keyword>
<name>A0A8K1GG11_9PASS</name>
<dbReference type="Proteomes" id="UP000796761">
    <property type="component" value="Unassembled WGS sequence"/>
</dbReference>
<dbReference type="EMBL" id="SWJQ01000232">
    <property type="protein sequence ID" value="TRZ18141.1"/>
    <property type="molecule type" value="Genomic_DNA"/>
</dbReference>
<protein>
    <submittedName>
        <fullName evidence="2">Uncharacterized protein</fullName>
    </submittedName>
</protein>
<gene>
    <name evidence="2" type="ORF">HGM15179_008960</name>
</gene>
<evidence type="ECO:0000313" key="2">
    <source>
        <dbReference type="EMBL" id="TRZ18141.1"/>
    </source>
</evidence>
<sequence>MKLVQGGKGKPEELQASEYHICARKDHGADLSGNYAKAHGKQKVRATSLEEEEEAEESEEEAEAEAEAEEEEEEEEEENL</sequence>
<reference evidence="2" key="1">
    <citation type="submission" date="2019-04" db="EMBL/GenBank/DDBJ databases">
        <title>Genome assembly of Zosterops borbonicus 15179.</title>
        <authorList>
            <person name="Leroy T."/>
            <person name="Anselmetti Y."/>
            <person name="Tilak M.-K."/>
            <person name="Nabholz B."/>
        </authorList>
    </citation>
    <scope>NUCLEOTIDE SEQUENCE</scope>
    <source>
        <strain evidence="2">HGM_15179</strain>
        <tissue evidence="2">Muscle</tissue>
    </source>
</reference>
<accession>A0A8K1GG11</accession>
<comment type="caution">
    <text evidence="2">The sequence shown here is derived from an EMBL/GenBank/DDBJ whole genome shotgun (WGS) entry which is preliminary data.</text>
</comment>
<dbReference type="AlphaFoldDB" id="A0A8K1GG11"/>
<proteinExistence type="predicted"/>
<evidence type="ECO:0000256" key="1">
    <source>
        <dbReference type="SAM" id="MobiDB-lite"/>
    </source>
</evidence>
<organism evidence="2 3">
    <name type="scientific">Zosterops borbonicus</name>
    <dbReference type="NCBI Taxonomy" id="364589"/>
    <lineage>
        <taxon>Eukaryota</taxon>
        <taxon>Metazoa</taxon>
        <taxon>Chordata</taxon>
        <taxon>Craniata</taxon>
        <taxon>Vertebrata</taxon>
        <taxon>Euteleostomi</taxon>
        <taxon>Archelosauria</taxon>
        <taxon>Archosauria</taxon>
        <taxon>Dinosauria</taxon>
        <taxon>Saurischia</taxon>
        <taxon>Theropoda</taxon>
        <taxon>Coelurosauria</taxon>
        <taxon>Aves</taxon>
        <taxon>Neognathae</taxon>
        <taxon>Neoaves</taxon>
        <taxon>Telluraves</taxon>
        <taxon>Australaves</taxon>
        <taxon>Passeriformes</taxon>
        <taxon>Sylvioidea</taxon>
        <taxon>Zosteropidae</taxon>
        <taxon>Zosterops</taxon>
    </lineage>
</organism>
<feature type="region of interest" description="Disordered" evidence="1">
    <location>
        <begin position="30"/>
        <end position="80"/>
    </location>
</feature>